<keyword evidence="2" id="KW-1185">Reference proteome</keyword>
<evidence type="ECO:0000313" key="1">
    <source>
        <dbReference type="EMBL" id="KXZ17721.1"/>
    </source>
</evidence>
<dbReference type="RefSeq" id="WP_061522223.1">
    <property type="nucleotide sequence ID" value="NZ_JARLZY010000011.1"/>
</dbReference>
<proteinExistence type="predicted"/>
<comment type="caution">
    <text evidence="1">The sequence shown here is derived from an EMBL/GenBank/DDBJ whole genome shotgun (WGS) entry which is preliminary data.</text>
</comment>
<dbReference type="STRING" id="1793963.AXI58_18450"/>
<accession>A0A150F5N3</accession>
<dbReference type="OrthoDB" id="2598305at2"/>
<evidence type="ECO:0000313" key="2">
    <source>
        <dbReference type="Proteomes" id="UP000075430"/>
    </source>
</evidence>
<dbReference type="EMBL" id="LSBA01000019">
    <property type="protein sequence ID" value="KXZ17721.1"/>
    <property type="molecule type" value="Genomic_DNA"/>
</dbReference>
<dbReference type="Proteomes" id="UP000075430">
    <property type="component" value="Unassembled WGS sequence"/>
</dbReference>
<reference evidence="2" key="1">
    <citation type="submission" date="2016-02" db="EMBL/GenBank/DDBJ databases">
        <authorList>
            <person name="Dunlap C."/>
        </authorList>
    </citation>
    <scope>NUCLEOTIDE SEQUENCE [LARGE SCALE GENOMIC DNA]</scope>
    <source>
        <strain evidence="2">NRRL B-41092</strain>
    </source>
</reference>
<organism evidence="1 2">
    <name type="scientific">Bacillus nakamurai</name>
    <dbReference type="NCBI Taxonomy" id="1793963"/>
    <lineage>
        <taxon>Bacteria</taxon>
        <taxon>Bacillati</taxon>
        <taxon>Bacillota</taxon>
        <taxon>Bacilli</taxon>
        <taxon>Bacillales</taxon>
        <taxon>Bacillaceae</taxon>
        <taxon>Bacillus</taxon>
    </lineage>
</organism>
<gene>
    <name evidence="1" type="ORF">AXI58_18450</name>
</gene>
<dbReference type="AlphaFoldDB" id="A0A150F5N3"/>
<name>A0A150F5N3_9BACI</name>
<sequence length="273" mass="31580">MEEKEIVILMHKFHTVSQKLLDFYSNDEAEAMRLAYQFINFIENEPIIKEFIDKNNKKQFDIEGIRQNKPTAKKFSLPLAPQDEIAFIYQLLKHGLENFNNYLAVTTYGYAFYKGARTCDRIREFNSEVVSNLAGYISEYLRELHIRATRDHETVRQYVFNSEVKQFNNAEKGNIYAHQINNGDENTKEMLTLTKELIQLLKMSKTNNTEAKEDAEDFLEEVEVSLNNGEAPKQSLIRRTTTALKDVTSTLSAGDSLLEKANQFIEKVSGFFS</sequence>
<protein>
    <submittedName>
        <fullName evidence="1">Uncharacterized protein</fullName>
    </submittedName>
</protein>